<comment type="subcellular location">
    <subcellularLocation>
        <location evidence="2">Cytoplasm</location>
    </subcellularLocation>
    <subcellularLocation>
        <location evidence="1">Nucleus</location>
    </subcellularLocation>
</comment>
<dbReference type="GO" id="GO:0008033">
    <property type="term" value="P:tRNA processing"/>
    <property type="evidence" value="ECO:0007669"/>
    <property type="project" value="UniProtKB-KW"/>
</dbReference>
<proteinExistence type="inferred from homology"/>
<keyword evidence="4" id="KW-0963">Cytoplasm</keyword>
<evidence type="ECO:0000313" key="8">
    <source>
        <dbReference type="Proteomes" id="UP001438707"/>
    </source>
</evidence>
<evidence type="ECO:0000256" key="5">
    <source>
        <dbReference type="ARBA" id="ARBA00022694"/>
    </source>
</evidence>
<evidence type="ECO:0000256" key="4">
    <source>
        <dbReference type="ARBA" id="ARBA00022490"/>
    </source>
</evidence>
<dbReference type="GO" id="GO:0000408">
    <property type="term" value="C:EKC/KEOPS complex"/>
    <property type="evidence" value="ECO:0007669"/>
    <property type="project" value="TreeGrafter"/>
</dbReference>
<dbReference type="Pfam" id="PF09341">
    <property type="entry name" value="Pcc1"/>
    <property type="match status" value="1"/>
</dbReference>
<dbReference type="AlphaFoldDB" id="A0AAW1Q711"/>
<name>A0AAW1Q711_9CHLO</name>
<dbReference type="FunFam" id="3.30.310.50:FF:000005">
    <property type="entry name" value="L antigen family member 3"/>
    <property type="match status" value="1"/>
</dbReference>
<reference evidence="7 8" key="1">
    <citation type="journal article" date="2024" name="Nat. Commun.">
        <title>Phylogenomics reveals the evolutionary origins of lichenization in chlorophyte algae.</title>
        <authorList>
            <person name="Puginier C."/>
            <person name="Libourel C."/>
            <person name="Otte J."/>
            <person name="Skaloud P."/>
            <person name="Haon M."/>
            <person name="Grisel S."/>
            <person name="Petersen M."/>
            <person name="Berrin J.G."/>
            <person name="Delaux P.M."/>
            <person name="Dal Grande F."/>
            <person name="Keller J."/>
        </authorList>
    </citation>
    <scope>NUCLEOTIDE SEQUENCE [LARGE SCALE GENOMIC DNA]</scope>
    <source>
        <strain evidence="7 8">SAG 2145</strain>
    </source>
</reference>
<evidence type="ECO:0000256" key="1">
    <source>
        <dbReference type="ARBA" id="ARBA00004123"/>
    </source>
</evidence>
<keyword evidence="6" id="KW-0539">Nucleus</keyword>
<dbReference type="GO" id="GO:0070525">
    <property type="term" value="P:tRNA threonylcarbamoyladenosine metabolic process"/>
    <property type="evidence" value="ECO:0007669"/>
    <property type="project" value="TreeGrafter"/>
</dbReference>
<dbReference type="GO" id="GO:0005634">
    <property type="term" value="C:nucleus"/>
    <property type="evidence" value="ECO:0007669"/>
    <property type="project" value="UniProtKB-SubCell"/>
</dbReference>
<comment type="similarity">
    <text evidence="3">Belongs to the CTAG/PCC1 family.</text>
</comment>
<accession>A0AAW1Q711</accession>
<keyword evidence="5" id="KW-0819">tRNA processing</keyword>
<dbReference type="PANTHER" id="PTHR31283:SF5">
    <property type="entry name" value="EKC_KEOPS COMPLEX SUBUNIT LAGE3"/>
    <property type="match status" value="1"/>
</dbReference>
<evidence type="ECO:0000256" key="2">
    <source>
        <dbReference type="ARBA" id="ARBA00004496"/>
    </source>
</evidence>
<organism evidence="7 8">
    <name type="scientific">Apatococcus lobatus</name>
    <dbReference type="NCBI Taxonomy" id="904363"/>
    <lineage>
        <taxon>Eukaryota</taxon>
        <taxon>Viridiplantae</taxon>
        <taxon>Chlorophyta</taxon>
        <taxon>core chlorophytes</taxon>
        <taxon>Trebouxiophyceae</taxon>
        <taxon>Chlorellales</taxon>
        <taxon>Chlorellaceae</taxon>
        <taxon>Apatococcus</taxon>
    </lineage>
</organism>
<comment type="caution">
    <text evidence="7">The sequence shown here is derived from an EMBL/GenBank/DDBJ whole genome shotgun (WGS) entry which is preliminary data.</text>
</comment>
<dbReference type="GO" id="GO:0005737">
    <property type="term" value="C:cytoplasm"/>
    <property type="evidence" value="ECO:0007669"/>
    <property type="project" value="UniProtKB-SubCell"/>
</dbReference>
<gene>
    <name evidence="7" type="ORF">WJX74_000968</name>
</gene>
<sequence length="113" mass="11892">MATAALASQELGAIGTSSIQSIQIEKQPFTCSAQVEFGSALQAKIICNTLAVDPELRPQQVTRELSVDGSNFIMKFSATDVKSLRAAVGTFCDLLGLAARTMEAFPPQVTAVA</sequence>
<dbReference type="InterPro" id="IPR015419">
    <property type="entry name" value="CTAG/Pcc1"/>
</dbReference>
<dbReference type="PANTHER" id="PTHR31283">
    <property type="entry name" value="EKC/KEOPS COMPLEX SUBUNIT PCC1 FAMILY MEMBER"/>
    <property type="match status" value="1"/>
</dbReference>
<dbReference type="EMBL" id="JALJOS010000092">
    <property type="protein sequence ID" value="KAK9816059.1"/>
    <property type="molecule type" value="Genomic_DNA"/>
</dbReference>
<keyword evidence="8" id="KW-1185">Reference proteome</keyword>
<evidence type="ECO:0000256" key="6">
    <source>
        <dbReference type="ARBA" id="ARBA00023242"/>
    </source>
</evidence>
<dbReference type="Gene3D" id="3.30.310.50">
    <property type="entry name" value="Alpha-D-phosphohexomutase, C-terminal domain"/>
    <property type="match status" value="1"/>
</dbReference>
<protein>
    <submittedName>
        <fullName evidence="7">Uncharacterized protein</fullName>
    </submittedName>
</protein>
<evidence type="ECO:0000313" key="7">
    <source>
        <dbReference type="EMBL" id="KAK9816059.1"/>
    </source>
</evidence>
<dbReference type="Proteomes" id="UP001438707">
    <property type="component" value="Unassembled WGS sequence"/>
</dbReference>
<evidence type="ECO:0000256" key="3">
    <source>
        <dbReference type="ARBA" id="ARBA00007073"/>
    </source>
</evidence>